<keyword evidence="2" id="KW-1185">Reference proteome</keyword>
<dbReference type="RefSeq" id="WP_089049444.1">
    <property type="nucleotide sequence ID" value="NZ_FXTV01000001.1"/>
</dbReference>
<name>A0A226HEW0_9FLAO</name>
<dbReference type="AlphaFoldDB" id="A0A226HEW0"/>
<comment type="caution">
    <text evidence="1">The sequence shown here is derived from an EMBL/GenBank/DDBJ whole genome shotgun (WGS) entry which is preliminary data.</text>
</comment>
<evidence type="ECO:0000313" key="1">
    <source>
        <dbReference type="EMBL" id="OXA92827.1"/>
    </source>
</evidence>
<gene>
    <name evidence="1" type="ORF">B0A66_08615</name>
</gene>
<proteinExistence type="predicted"/>
<reference evidence="1 2" key="1">
    <citation type="submission" date="2016-11" db="EMBL/GenBank/DDBJ databases">
        <title>Whole genomes of Flavobacteriaceae.</title>
        <authorList>
            <person name="Stine C."/>
            <person name="Li C."/>
            <person name="Tadesse D."/>
        </authorList>
    </citation>
    <scope>NUCLEOTIDE SEQUENCE [LARGE SCALE GENOMIC DNA]</scope>
    <source>
        <strain evidence="1 2">DSM 18292</strain>
    </source>
</reference>
<dbReference type="OrthoDB" id="1329515at2"/>
<organism evidence="1 2">
    <name type="scientific">Flavobacterium hercynium</name>
    <dbReference type="NCBI Taxonomy" id="387094"/>
    <lineage>
        <taxon>Bacteria</taxon>
        <taxon>Pseudomonadati</taxon>
        <taxon>Bacteroidota</taxon>
        <taxon>Flavobacteriia</taxon>
        <taxon>Flavobacteriales</taxon>
        <taxon>Flavobacteriaceae</taxon>
        <taxon>Flavobacterium</taxon>
    </lineage>
</organism>
<dbReference type="Pfam" id="PF19765">
    <property type="entry name" value="DUF6252"/>
    <property type="match status" value="1"/>
</dbReference>
<sequence length="309" mass="35633">MEKVNLIIYLILSAFFTSCTSDSDNNENNKENETVEYKINFNDTPLEFASLKAVRDGDYFSIGDINDFPQPTSTSNIANGLSFYFHKDGTLLTATIYDNTLKDFLYSPFYFSKNLFKFNIENIDEVNKKIKVNFNGNLYEHYNHQIYEYNKKLNGSISLFYSDKNPLNSRKTYGTTMKINGQNWRGLGYIWTSFESEKSHILNINGDNEYSINIVFPKGTRKIGKYTFNKNSDISKDFTVNFLRYYPNSIGPESYYIGPNEFISTGTLEITEVNNQYIVGTFSLTATDPITNEKIVITDGVFKERHDLD</sequence>
<accession>A0A226HEW0</accession>
<dbReference type="Proteomes" id="UP000198345">
    <property type="component" value="Unassembled WGS sequence"/>
</dbReference>
<evidence type="ECO:0000313" key="2">
    <source>
        <dbReference type="Proteomes" id="UP000198345"/>
    </source>
</evidence>
<dbReference type="EMBL" id="MUGW01000017">
    <property type="protein sequence ID" value="OXA92827.1"/>
    <property type="molecule type" value="Genomic_DNA"/>
</dbReference>
<dbReference type="PROSITE" id="PS51257">
    <property type="entry name" value="PROKAR_LIPOPROTEIN"/>
    <property type="match status" value="1"/>
</dbReference>
<dbReference type="InterPro" id="IPR046219">
    <property type="entry name" value="DUF6252"/>
</dbReference>
<protein>
    <submittedName>
        <fullName evidence="1">Uncharacterized protein</fullName>
    </submittedName>
</protein>